<feature type="compositionally biased region" description="Low complexity" evidence="1">
    <location>
        <begin position="1447"/>
        <end position="1464"/>
    </location>
</feature>
<feature type="compositionally biased region" description="Low complexity" evidence="1">
    <location>
        <begin position="814"/>
        <end position="843"/>
    </location>
</feature>
<feature type="region of interest" description="Disordered" evidence="1">
    <location>
        <begin position="478"/>
        <end position="500"/>
    </location>
</feature>
<feature type="compositionally biased region" description="Low complexity" evidence="1">
    <location>
        <begin position="663"/>
        <end position="684"/>
    </location>
</feature>
<feature type="compositionally biased region" description="Basic and acidic residues" evidence="1">
    <location>
        <begin position="532"/>
        <end position="553"/>
    </location>
</feature>
<feature type="compositionally biased region" description="Low complexity" evidence="1">
    <location>
        <begin position="1217"/>
        <end position="1236"/>
    </location>
</feature>
<feature type="compositionally biased region" description="Polar residues" evidence="1">
    <location>
        <begin position="124"/>
        <end position="139"/>
    </location>
</feature>
<proteinExistence type="predicted"/>
<feature type="chain" id="PRO_5005187343" evidence="2">
    <location>
        <begin position="25"/>
        <end position="1687"/>
    </location>
</feature>
<dbReference type="STRING" id="1169540.A0A0G4EHQ5"/>
<feature type="region of interest" description="Disordered" evidence="1">
    <location>
        <begin position="802"/>
        <end position="953"/>
    </location>
</feature>
<feature type="compositionally biased region" description="Low complexity" evidence="1">
    <location>
        <begin position="988"/>
        <end position="1000"/>
    </location>
</feature>
<dbReference type="Proteomes" id="UP000041254">
    <property type="component" value="Unassembled WGS sequence"/>
</dbReference>
<gene>
    <name evidence="3" type="ORF">Vbra_11864</name>
</gene>
<name>A0A0G4EHQ5_VITBC</name>
<evidence type="ECO:0000313" key="3">
    <source>
        <dbReference type="EMBL" id="CEL95434.1"/>
    </source>
</evidence>
<feature type="compositionally biased region" description="Low complexity" evidence="1">
    <location>
        <begin position="1102"/>
        <end position="1128"/>
    </location>
</feature>
<feature type="compositionally biased region" description="Low complexity" evidence="1">
    <location>
        <begin position="1484"/>
        <end position="1512"/>
    </location>
</feature>
<dbReference type="VEuPathDB" id="CryptoDB:Vbra_11864"/>
<feature type="region of interest" description="Disordered" evidence="1">
    <location>
        <begin position="97"/>
        <end position="139"/>
    </location>
</feature>
<dbReference type="InParanoid" id="A0A0G4EHQ5"/>
<feature type="compositionally biased region" description="Low complexity" evidence="1">
    <location>
        <begin position="968"/>
        <end position="980"/>
    </location>
</feature>
<feature type="compositionally biased region" description="Low complexity" evidence="1">
    <location>
        <begin position="1166"/>
        <end position="1184"/>
    </location>
</feature>
<accession>A0A0G4EHQ5</accession>
<feature type="compositionally biased region" description="Basic and acidic residues" evidence="1">
    <location>
        <begin position="589"/>
        <end position="603"/>
    </location>
</feature>
<organism evidence="3 4">
    <name type="scientific">Vitrella brassicaformis (strain CCMP3155)</name>
    <dbReference type="NCBI Taxonomy" id="1169540"/>
    <lineage>
        <taxon>Eukaryota</taxon>
        <taxon>Sar</taxon>
        <taxon>Alveolata</taxon>
        <taxon>Colpodellida</taxon>
        <taxon>Vitrellaceae</taxon>
        <taxon>Vitrella</taxon>
    </lineage>
</organism>
<dbReference type="OMA" id="CNISLMP"/>
<sequence>MSRRDGFFLALVLLVLGLLHLSRAEHLWSANEVTAIEEEEQVDVVSYEAIADPESVEADTALKQLLRLIITSEASLGFTDNPVRRIKPFFARRSLSPYSRKQRQKRRGAWYAQTPQAPRKTAATDETPTPRVTSNGDETMVTTEGDLIVRRSAASNGTEGAGADTAVLERPKAASIRKDDLQHAAKGPDESEMDVLDTGSITDKEVQKIVSAAREKVKEEAFEKQMQAALAGLGGAVTGFTGGGLYEGIAANGELPWVPFVSAAVAGGLTTYAGLQKGPVGEFVREKIGGGVAAVGESVKRGASRAKDRALDAAKRKLGDTRDYAAQIPGRASRFAADKAKDAAFALAAAPGRFGRFAAEQATRAKDAAASAAKRKAQETSEAIRAVPGKVQQKASEAADAAIKEAQALPGRTAEAVTNVATATAGATKKAAQNAADEAKRRATEAAEETKDRFFNAVDYVLETPTRVTKQVKDALGIEEAPKPAPKPKAPAAPKAAAPGRPLDVGAPAVGAAFGGVFGGAPEGPKPTPVKTRVDEKPRLNGKKEPVAVERTPEGVIIVKSPEAAKRKPAAPPKPAKTTKKLSVTPVAEETRPPPRKEVKRGPAPEPAVTGGLFTGVFGGAPTTAEKPVTPVKPAVEEEIISAPKARKAPTGQPPRAAEVKPTEAPVPKVAPTAAPTPTKAPAVGKKEAPKEEEGGLFAGLFGGAPAAPVSKPKEQPKPAPSPALAKAVAVGEAPTEAPPRPKTFQEKQDALRSILAEPAPVRKAPPTPPAVTAAKPKTPAAPKAKEVTKVENVTPAGGIFAGLFGGEPPAPTTPKAQPAKPAAVKPAVSPAPKVSARPVAKPSAPSVGGLLGGAVTEAKKPAAVQKEVRKVTPAQPGSFAAPQEVGPKVRRQTSRPPSRTTAALTPPKPIVAAPSAAPKVEAPKAVAAKPAVKVAAKPTAPPAAEKGKAAPTEAPVAGLFSGLFGGAPAAAPVKQAPPAEKFEVKKPAVSAAPPSYAAPMEIGPKRRKTQGRPTVALIGGGPTPAPKPIVKAPTAAPKPVMKKPEIKKPSPPTKVVTPSKPSTQEVSPLGGLFSGLFGSPPAAAAPKKTPATPVKAEIKKPAAPSRPAPTAAPKKATSAAAPSAAGGMFAGLFGGAPSTTTAAKKEVRKPVMATKTIAKPPPAAPAARKAPAPTAAPVRVIPRTQASSTPVKVRKLGSSQPVGLARPAVTSPPKPAVKATAAKPAAAPSPAVAVPRTLPKVKVEAPAAPKASRIVATPTAAPKKTPAAPAKPATVAASAKKPSPAAAPPSSDIGGLFSGLFGGGPTAAPKPLVKAPPAKPLKQTVAATVDKTRLAKAAPPVAAKKTEIKKPVTPSKPSTQEASPLGGLFSGLFGSPPAAAAPKKTPAAPVKAEIKKPAAPSRPAPTAAPKKPVTTAAKPTIVATRPSASSSRTSDAGGLFSGMFGGSPSSSTKSTPTKAAAPKVISRGQLPSEPQVKVRKLRSSGSRSTSSSAPKSSPRTPSRPPVASVTPPRAPQPSPPARPSPPPSSTPSGGLFGGMFGGGSKPAAPRTALTKPPVKPPSVAVKATPPPVKRKPESSGGGGLGKLAGLLGGAVSSAPSKPAVRKDPGADSRRAALSGVLNGGGQRQSSSKGKDLDVLEKKILRIYEQYPSLKKGYNPLETPEQIRAEAERIRKLFREANTPLPF</sequence>
<feature type="compositionally biased region" description="Pro residues" evidence="1">
    <location>
        <begin position="1513"/>
        <end position="1530"/>
    </location>
</feature>
<feature type="compositionally biased region" description="Low complexity" evidence="1">
    <location>
        <begin position="912"/>
        <end position="953"/>
    </location>
</feature>
<reference evidence="3 4" key="1">
    <citation type="submission" date="2014-11" db="EMBL/GenBank/DDBJ databases">
        <authorList>
            <person name="Zhu J."/>
            <person name="Qi W."/>
            <person name="Song R."/>
        </authorList>
    </citation>
    <scope>NUCLEOTIDE SEQUENCE [LARGE SCALE GENOMIC DNA]</scope>
</reference>
<feature type="compositionally biased region" description="Low complexity" evidence="1">
    <location>
        <begin position="771"/>
        <end position="783"/>
    </location>
</feature>
<feature type="compositionally biased region" description="Low complexity" evidence="1">
    <location>
        <begin position="1054"/>
        <end position="1094"/>
    </location>
</feature>
<feature type="signal peptide" evidence="2">
    <location>
        <begin position="1"/>
        <end position="24"/>
    </location>
</feature>
<dbReference type="EMBL" id="CDMY01000227">
    <property type="protein sequence ID" value="CEL95434.1"/>
    <property type="molecule type" value="Genomic_DNA"/>
</dbReference>
<feature type="compositionally biased region" description="Gly residues" evidence="1">
    <location>
        <begin position="1297"/>
        <end position="1306"/>
    </location>
</feature>
<keyword evidence="4" id="KW-1185">Reference proteome</keyword>
<feature type="compositionally biased region" description="Gly residues" evidence="1">
    <location>
        <begin position="1580"/>
        <end position="1593"/>
    </location>
</feature>
<feature type="compositionally biased region" description="Low complexity" evidence="1">
    <location>
        <begin position="1364"/>
        <end position="1439"/>
    </location>
</feature>
<feature type="compositionally biased region" description="Basic and acidic residues" evidence="1">
    <location>
        <begin position="1605"/>
        <end position="1615"/>
    </location>
</feature>
<evidence type="ECO:0000256" key="2">
    <source>
        <dbReference type="SAM" id="SignalP"/>
    </source>
</evidence>
<feature type="region of interest" description="Disordered" evidence="1">
    <location>
        <begin position="519"/>
        <end position="790"/>
    </location>
</feature>
<feature type="region of interest" description="Disordered" evidence="1">
    <location>
        <begin position="968"/>
        <end position="1636"/>
    </location>
</feature>
<feature type="compositionally biased region" description="Gly residues" evidence="1">
    <location>
        <begin position="1535"/>
        <end position="1545"/>
    </location>
</feature>
<protein>
    <submittedName>
        <fullName evidence="3">Uncharacterized protein</fullName>
    </submittedName>
</protein>
<feature type="compositionally biased region" description="Basic and acidic residues" evidence="1">
    <location>
        <begin position="685"/>
        <end position="694"/>
    </location>
</feature>
<feature type="compositionally biased region" description="Low complexity" evidence="1">
    <location>
        <begin position="1245"/>
        <end position="1296"/>
    </location>
</feature>
<evidence type="ECO:0000313" key="4">
    <source>
        <dbReference type="Proteomes" id="UP000041254"/>
    </source>
</evidence>
<keyword evidence="2" id="KW-0732">Signal</keyword>
<evidence type="ECO:0000256" key="1">
    <source>
        <dbReference type="SAM" id="MobiDB-lite"/>
    </source>
</evidence>
<feature type="compositionally biased region" description="Low complexity" evidence="1">
    <location>
        <begin position="1307"/>
        <end position="1323"/>
    </location>
</feature>